<evidence type="ECO:0000256" key="1">
    <source>
        <dbReference type="SAM" id="Coils"/>
    </source>
</evidence>
<feature type="coiled-coil region" evidence="1">
    <location>
        <begin position="7"/>
        <end position="34"/>
    </location>
</feature>
<dbReference type="AlphaFoldDB" id="S4N999"/>
<keyword evidence="1" id="KW-0175">Coiled coil</keyword>
<organism evidence="3 4">
    <name type="scientific">Streptomyces afghaniensis 772</name>
    <dbReference type="NCBI Taxonomy" id="1283301"/>
    <lineage>
        <taxon>Bacteria</taxon>
        <taxon>Bacillati</taxon>
        <taxon>Actinomycetota</taxon>
        <taxon>Actinomycetes</taxon>
        <taxon>Kitasatosporales</taxon>
        <taxon>Streptomycetaceae</taxon>
        <taxon>Streptomyces</taxon>
    </lineage>
</organism>
<evidence type="ECO:0000256" key="2">
    <source>
        <dbReference type="SAM" id="MobiDB-lite"/>
    </source>
</evidence>
<feature type="region of interest" description="Disordered" evidence="2">
    <location>
        <begin position="408"/>
        <end position="454"/>
    </location>
</feature>
<evidence type="ECO:0008006" key="5">
    <source>
        <dbReference type="Google" id="ProtNLM"/>
    </source>
</evidence>
<sequence>MIQPEKIPQFTGNLEQLETDYADLKKDAGHVRDAGGDIHSRFQGLSAFYHAPEAEQLFATTKPVKEKADAFADDLQTVSGALSSYATEIRPLVAKLKRLKAEAVAFVDSVKDDDEWEYDEDKVDEHNKLRDDITATVAAFWAAERTCHNKITALWGGTQMVAGDGSEKKNQYGFNADDMKNAKLPWGDPVEEKHHWYEVGHWVKSFVWDGLIVDGVWGTIKGLGTLVGFGGWEAMGQAWKGLAQLATGLAITAIPGAQAWFWTASDKEMPGWLRDSRTAMKETGKALVAWDQWGKNPARAAGAVTFNVLTTVFTGGAGGAAAGAGKAGAVAKTLSVAGKAGRVIDPMTYIAKGAGAGLSKIGDISAALKGAGTIDIPKLPENAVTLPEGTVMLADGTVNLPEGAALPEGATKLPEGNVRLPEDVPVLPEGTTKLPTEDGAPARYYDPDGNLLDEHGNVLQHADQAPVETAVKPGDAAVTGTVGSHHASPIREPALVGASDNAGHSGHDMAGSAGQPPGSHGGDNGSAGHGKSDHDGLPGDDAAGYDSHHGDTASNGPAEGPADSHPDGNTSAADDADQADVPDSPTGGPDMDTQTSTTDGAPPKPSGDEPLLIRQDDDFSATHNQFGLRKSRFEPDLGIMPADPAGKITPLEHVLGGANPKAKEASQFTSFAPKDGTGKVYGAQEVSIDYQRLQADIAAGKVHGVEIWRPEQIQRSINDEINKVAGKDVEVPTTLRPSDSDAVTKFVNDLGLSKGKTSKVHRRVMALLNTRRDGEWLISGVVPKEYVDGPYPTTRTP</sequence>
<feature type="compositionally biased region" description="Gly residues" evidence="2">
    <location>
        <begin position="519"/>
        <end position="528"/>
    </location>
</feature>
<name>S4N999_9ACTN</name>
<evidence type="ECO:0000313" key="3">
    <source>
        <dbReference type="EMBL" id="EPJ34219.1"/>
    </source>
</evidence>
<dbReference type="HOGENOM" id="CLU_352639_0_0_11"/>
<dbReference type="Proteomes" id="UP000015001">
    <property type="component" value="Unassembled WGS sequence"/>
</dbReference>
<evidence type="ECO:0000313" key="4">
    <source>
        <dbReference type="Proteomes" id="UP000015001"/>
    </source>
</evidence>
<comment type="caution">
    <text evidence="3">The sequence shown here is derived from an EMBL/GenBank/DDBJ whole genome shotgun (WGS) entry which is preliminary data.</text>
</comment>
<gene>
    <name evidence="3" type="ORF">STAFG_8719</name>
</gene>
<accession>S4N999</accession>
<keyword evidence="4" id="KW-1185">Reference proteome</keyword>
<dbReference type="EMBL" id="AOPY01001709">
    <property type="protein sequence ID" value="EPJ34219.1"/>
    <property type="molecule type" value="Genomic_DNA"/>
</dbReference>
<feature type="region of interest" description="Disordered" evidence="2">
    <location>
        <begin position="496"/>
        <end position="612"/>
    </location>
</feature>
<dbReference type="RefSeq" id="WP_020277536.1">
    <property type="nucleotide sequence ID" value="NZ_KE354491.1"/>
</dbReference>
<protein>
    <recommendedName>
        <fullName evidence="5">Protein phosphatase</fullName>
    </recommendedName>
</protein>
<reference evidence="3 4" key="1">
    <citation type="submission" date="2013-02" db="EMBL/GenBank/DDBJ databases">
        <title>Draft Genome Sequence of Streptomyces afghaniensis, Which Produces Compounds of the Julimycin B-Complex.</title>
        <authorList>
            <person name="Gruening B.A."/>
            <person name="Praeg A."/>
            <person name="Erxleben A."/>
            <person name="Guenther S."/>
            <person name="Fiedler H.-P."/>
            <person name="Goodfellow M."/>
            <person name="Mueller M."/>
        </authorList>
    </citation>
    <scope>NUCLEOTIDE SEQUENCE [LARGE SCALE GENOMIC DNA]</scope>
    <source>
        <strain evidence="3 4">772</strain>
    </source>
</reference>
<dbReference type="PATRIC" id="fig|1283301.3.peg.8650"/>
<proteinExistence type="predicted"/>